<dbReference type="Proteomes" id="UP000235965">
    <property type="component" value="Unassembled WGS sequence"/>
</dbReference>
<evidence type="ECO:0000313" key="1">
    <source>
        <dbReference type="EMBL" id="PNF21793.1"/>
    </source>
</evidence>
<dbReference type="STRING" id="105785.A0A2J7PZN2"/>
<organism evidence="1 2">
    <name type="scientific">Cryptotermes secundus</name>
    <dbReference type="NCBI Taxonomy" id="105785"/>
    <lineage>
        <taxon>Eukaryota</taxon>
        <taxon>Metazoa</taxon>
        <taxon>Ecdysozoa</taxon>
        <taxon>Arthropoda</taxon>
        <taxon>Hexapoda</taxon>
        <taxon>Insecta</taxon>
        <taxon>Pterygota</taxon>
        <taxon>Neoptera</taxon>
        <taxon>Polyneoptera</taxon>
        <taxon>Dictyoptera</taxon>
        <taxon>Blattodea</taxon>
        <taxon>Blattoidea</taxon>
        <taxon>Termitoidae</taxon>
        <taxon>Kalotermitidae</taxon>
        <taxon>Cryptotermitinae</taxon>
        <taxon>Cryptotermes</taxon>
    </lineage>
</organism>
<dbReference type="PANTHER" id="PTHR47326:SF1">
    <property type="entry name" value="HTH PSQ-TYPE DOMAIN-CONTAINING PROTEIN"/>
    <property type="match status" value="1"/>
</dbReference>
<keyword evidence="2" id="KW-1185">Reference proteome</keyword>
<dbReference type="GO" id="GO:0003676">
    <property type="term" value="F:nucleic acid binding"/>
    <property type="evidence" value="ECO:0007669"/>
    <property type="project" value="InterPro"/>
</dbReference>
<dbReference type="Gene3D" id="3.30.420.10">
    <property type="entry name" value="Ribonuclease H-like superfamily/Ribonuclease H"/>
    <property type="match status" value="1"/>
</dbReference>
<sequence>MELWMTEHRSFVFETFIQTRSSVVLTQCRFHTHFNVGQHGAILSRNTILKWVKSFRTTGSVRPGTTRGELQKTSKEFDKLWRPAHVAHALQMSERSVCQILHFDLHYHPYRVMVVQEVLRDDTVLITSDEVHFHLTGSVNKQNFWYWSANNPQELHQRPLHCECERVTVWCRMAQFGIIGPYFFMEGRRTVTVNSQCYMAMLCKFLLPELQRCRIDLTTVWFQQDGATCHTSRESMALLRKHFPGHLISKHGDVEWPP</sequence>
<accession>A0A2J7PZN2</accession>
<dbReference type="InterPro" id="IPR036397">
    <property type="entry name" value="RNaseH_sf"/>
</dbReference>
<dbReference type="InParanoid" id="A0A2J7PZN2"/>
<gene>
    <name evidence="1" type="ORF">B7P43_G08455</name>
</gene>
<evidence type="ECO:0000313" key="2">
    <source>
        <dbReference type="Proteomes" id="UP000235965"/>
    </source>
</evidence>
<dbReference type="EMBL" id="NEVH01020333">
    <property type="protein sequence ID" value="PNF21793.1"/>
    <property type="molecule type" value="Genomic_DNA"/>
</dbReference>
<proteinExistence type="predicted"/>
<dbReference type="PANTHER" id="PTHR47326">
    <property type="entry name" value="TRANSPOSABLE ELEMENT TC3 TRANSPOSASE-LIKE PROTEIN"/>
    <property type="match status" value="1"/>
</dbReference>
<reference evidence="1 2" key="1">
    <citation type="submission" date="2017-12" db="EMBL/GenBank/DDBJ databases">
        <title>Hemimetabolous genomes reveal molecular basis of termite eusociality.</title>
        <authorList>
            <person name="Harrison M.C."/>
            <person name="Jongepier E."/>
            <person name="Robertson H.M."/>
            <person name="Arning N."/>
            <person name="Bitard-Feildel T."/>
            <person name="Chao H."/>
            <person name="Childers C.P."/>
            <person name="Dinh H."/>
            <person name="Doddapaneni H."/>
            <person name="Dugan S."/>
            <person name="Gowin J."/>
            <person name="Greiner C."/>
            <person name="Han Y."/>
            <person name="Hu H."/>
            <person name="Hughes D.S.T."/>
            <person name="Huylmans A.-K."/>
            <person name="Kemena C."/>
            <person name="Kremer L.P.M."/>
            <person name="Lee S.L."/>
            <person name="Lopez-Ezquerra A."/>
            <person name="Mallet L."/>
            <person name="Monroy-Kuhn J.M."/>
            <person name="Moser A."/>
            <person name="Murali S.C."/>
            <person name="Muzny D.M."/>
            <person name="Otani S."/>
            <person name="Piulachs M.-D."/>
            <person name="Poelchau M."/>
            <person name="Qu J."/>
            <person name="Schaub F."/>
            <person name="Wada-Katsumata A."/>
            <person name="Worley K.C."/>
            <person name="Xie Q."/>
            <person name="Ylla G."/>
            <person name="Poulsen M."/>
            <person name="Gibbs R.A."/>
            <person name="Schal C."/>
            <person name="Richards S."/>
            <person name="Belles X."/>
            <person name="Korb J."/>
            <person name="Bornberg-Bauer E."/>
        </authorList>
    </citation>
    <scope>NUCLEOTIDE SEQUENCE [LARGE SCALE GENOMIC DNA]</scope>
    <source>
        <tissue evidence="1">Whole body</tissue>
    </source>
</reference>
<comment type="caution">
    <text evidence="1">The sequence shown here is derived from an EMBL/GenBank/DDBJ whole genome shotgun (WGS) entry which is preliminary data.</text>
</comment>
<dbReference type="AlphaFoldDB" id="A0A2J7PZN2"/>
<name>A0A2J7PZN2_9NEOP</name>
<protein>
    <submittedName>
        <fullName evidence="1">Uncharacterized protein</fullName>
    </submittedName>
</protein>
<dbReference type="OrthoDB" id="6628920at2759"/>